<dbReference type="SUPFAM" id="SSF52540">
    <property type="entry name" value="P-loop containing nucleoside triphosphate hydrolases"/>
    <property type="match status" value="1"/>
</dbReference>
<dbReference type="EMBL" id="BOMI01000170">
    <property type="protein sequence ID" value="GID79418.1"/>
    <property type="molecule type" value="Genomic_DNA"/>
</dbReference>
<dbReference type="PROSITE" id="PS00622">
    <property type="entry name" value="HTH_LUXR_1"/>
    <property type="match status" value="1"/>
</dbReference>
<evidence type="ECO:0000259" key="2">
    <source>
        <dbReference type="PROSITE" id="PS50043"/>
    </source>
</evidence>
<evidence type="ECO:0000313" key="4">
    <source>
        <dbReference type="Proteomes" id="UP000609879"/>
    </source>
</evidence>
<sequence length="870" mass="92538">MDGTLIDPGTGLVGRDAELDRLTGCLGPGEHALLLTGGRGIGKSRLLAVAAQRARDAGRHRVVTVDVPPGPPLDAPQLIRRLLMALRHDLPGPVDPGRADKATLCRVVKLIGPPLLVAVDDVHRVTAEAAEVLAEMAGTVPALLLAGVRHRVPRVLRALPAVELLPLDPQDAVRLLEAQPNPPAGRRRAVVLHRAAGNPAAVVELSAGDRGEGRLRSAFAAEIAELPEPVRRLLLHLAAATPPAVRQDVTDAAGLRGERWWEPAERAGLVVLGGDTADFVHPLAADAAYASAPAHQRRQAHRNLARTLRAGAERRALHLAAATSGPDERIAAGLEAAARAFREREDLFEAAQAMEQAAERSPDPVSAARRYAQAAMDARNLGETGWPGELYSIVRRLTTDPEVVITAGHAAATALTRAGRQHEAYAMVTAAHRAGVPADPRVASAIAGLASVIATTSGDEEHRRGLAEMLAAAGPAADPATAAFVRMVIDPAAHPARALCDTTAVPPPGVPLPAPERHRLNVIGTMAGYEDRSRLAVGLLRATMAVEANPRASMSGLEMIPHLVGALIDVGEWDAASRCAEAVGPGGLPVFAAHVDALRAQLFALRGEAAQAQQLVRQALTRVDIQQHRSVHIRLLRAAGVAATIDGDYETAYRYLRTMFDQDGRPRHALLAGRHIAELAAAAVRSGHRDAARVVAGHVRESAGAEPSTRMRLLLHLAEALLSDGERAEQHFRLAATDPAGDEWPYERAMARLHYGEWLRRARRPRDARPVLAAAEKTFTALGAAHAAGLAARELRASGRHDGLAGSSRLAVLTPQERQVAELAARGLRNREIAEQLFISVRTVGAHLHSVYPKLGISGRHQLRDSFPRD</sequence>
<dbReference type="PANTHER" id="PTHR43214">
    <property type="entry name" value="TWO-COMPONENT RESPONSE REGULATOR"/>
    <property type="match status" value="1"/>
</dbReference>
<protein>
    <submittedName>
        <fullName evidence="3">Transcriptional regulator</fullName>
    </submittedName>
</protein>
<organism evidence="3 4">
    <name type="scientific">Paractinoplanes deccanensis</name>
    <dbReference type="NCBI Taxonomy" id="113561"/>
    <lineage>
        <taxon>Bacteria</taxon>
        <taxon>Bacillati</taxon>
        <taxon>Actinomycetota</taxon>
        <taxon>Actinomycetes</taxon>
        <taxon>Micromonosporales</taxon>
        <taxon>Micromonosporaceae</taxon>
        <taxon>Paractinoplanes</taxon>
    </lineage>
</organism>
<name>A0ABQ3YHE5_9ACTN</name>
<proteinExistence type="predicted"/>
<dbReference type="InterPro" id="IPR041664">
    <property type="entry name" value="AAA_16"/>
</dbReference>
<keyword evidence="4" id="KW-1185">Reference proteome</keyword>
<feature type="domain" description="HTH luxR-type" evidence="2">
    <location>
        <begin position="806"/>
        <end position="870"/>
    </location>
</feature>
<dbReference type="InterPro" id="IPR036388">
    <property type="entry name" value="WH-like_DNA-bd_sf"/>
</dbReference>
<dbReference type="RefSeq" id="WP_203775575.1">
    <property type="nucleotide sequence ID" value="NZ_BAAABO010000058.1"/>
</dbReference>
<dbReference type="Proteomes" id="UP000609879">
    <property type="component" value="Unassembled WGS sequence"/>
</dbReference>
<dbReference type="InterPro" id="IPR039420">
    <property type="entry name" value="WalR-like"/>
</dbReference>
<keyword evidence="1" id="KW-0238">DNA-binding</keyword>
<dbReference type="Gene3D" id="1.10.10.10">
    <property type="entry name" value="Winged helix-like DNA-binding domain superfamily/Winged helix DNA-binding domain"/>
    <property type="match status" value="1"/>
</dbReference>
<comment type="caution">
    <text evidence="3">The sequence shown here is derived from an EMBL/GenBank/DDBJ whole genome shotgun (WGS) entry which is preliminary data.</text>
</comment>
<dbReference type="Pfam" id="PF00196">
    <property type="entry name" value="GerE"/>
    <property type="match status" value="1"/>
</dbReference>
<evidence type="ECO:0000256" key="1">
    <source>
        <dbReference type="ARBA" id="ARBA00023125"/>
    </source>
</evidence>
<dbReference type="PROSITE" id="PS50043">
    <property type="entry name" value="HTH_LUXR_2"/>
    <property type="match status" value="1"/>
</dbReference>
<evidence type="ECO:0000313" key="3">
    <source>
        <dbReference type="EMBL" id="GID79418.1"/>
    </source>
</evidence>
<accession>A0ABQ3YHE5</accession>
<dbReference type="InterPro" id="IPR027417">
    <property type="entry name" value="P-loop_NTPase"/>
</dbReference>
<dbReference type="InterPro" id="IPR016032">
    <property type="entry name" value="Sig_transdc_resp-reg_C-effctor"/>
</dbReference>
<dbReference type="SMART" id="SM00421">
    <property type="entry name" value="HTH_LUXR"/>
    <property type="match status" value="1"/>
</dbReference>
<dbReference type="Gene3D" id="3.40.50.300">
    <property type="entry name" value="P-loop containing nucleotide triphosphate hydrolases"/>
    <property type="match status" value="1"/>
</dbReference>
<reference evidence="3 4" key="1">
    <citation type="submission" date="2021-01" db="EMBL/GenBank/DDBJ databases">
        <title>Whole genome shotgun sequence of Actinoplanes deccanensis NBRC 13994.</title>
        <authorList>
            <person name="Komaki H."/>
            <person name="Tamura T."/>
        </authorList>
    </citation>
    <scope>NUCLEOTIDE SEQUENCE [LARGE SCALE GENOMIC DNA]</scope>
    <source>
        <strain evidence="3 4">NBRC 13994</strain>
    </source>
</reference>
<gene>
    <name evidence="3" type="ORF">Ade02nite_80590</name>
</gene>
<dbReference type="InterPro" id="IPR000792">
    <property type="entry name" value="Tscrpt_reg_LuxR_C"/>
</dbReference>
<dbReference type="PRINTS" id="PR00038">
    <property type="entry name" value="HTHLUXR"/>
</dbReference>
<dbReference type="PANTHER" id="PTHR43214:SF42">
    <property type="entry name" value="TRANSCRIPTIONAL REGULATORY PROTEIN DESR"/>
    <property type="match status" value="1"/>
</dbReference>
<dbReference type="SUPFAM" id="SSF46894">
    <property type="entry name" value="C-terminal effector domain of the bipartite response regulators"/>
    <property type="match status" value="1"/>
</dbReference>
<dbReference type="Pfam" id="PF13191">
    <property type="entry name" value="AAA_16"/>
    <property type="match status" value="1"/>
</dbReference>
<dbReference type="CDD" id="cd06170">
    <property type="entry name" value="LuxR_C_like"/>
    <property type="match status" value="1"/>
</dbReference>